<dbReference type="CDD" id="cd00056">
    <property type="entry name" value="ENDO3c"/>
    <property type="match status" value="1"/>
</dbReference>
<evidence type="ECO:0000256" key="1">
    <source>
        <dbReference type="ARBA" id="ARBA00022485"/>
    </source>
</evidence>
<name>A0A5P8M3C2_9LACO</name>
<dbReference type="EMBL" id="CP045143">
    <property type="protein sequence ID" value="QFR22943.1"/>
    <property type="molecule type" value="Genomic_DNA"/>
</dbReference>
<dbReference type="SMART" id="SM00478">
    <property type="entry name" value="ENDO3c"/>
    <property type="match status" value="1"/>
</dbReference>
<evidence type="ECO:0000259" key="5">
    <source>
        <dbReference type="SMART" id="SM00478"/>
    </source>
</evidence>
<dbReference type="PIRSF" id="PIRSF001435">
    <property type="entry name" value="Nth"/>
    <property type="match status" value="1"/>
</dbReference>
<protein>
    <submittedName>
        <fullName evidence="6">Endonuclease III</fullName>
    </submittedName>
</protein>
<keyword evidence="6" id="KW-0540">Nuclease</keyword>
<dbReference type="KEGG" id="lhb:D1010_05530"/>
<dbReference type="InterPro" id="IPR023170">
    <property type="entry name" value="HhH_base_excis_C"/>
</dbReference>
<dbReference type="GO" id="GO:0006284">
    <property type="term" value="P:base-excision repair"/>
    <property type="evidence" value="ECO:0007669"/>
    <property type="project" value="InterPro"/>
</dbReference>
<accession>A0A5P8M3C2</accession>
<dbReference type="PANTHER" id="PTHR10359:SF19">
    <property type="entry name" value="DNA REPAIR GLYCOSYLASE MJ1434-RELATED"/>
    <property type="match status" value="1"/>
</dbReference>
<evidence type="ECO:0000313" key="6">
    <source>
        <dbReference type="EMBL" id="QFR22943.1"/>
    </source>
</evidence>
<dbReference type="GO" id="GO:0004519">
    <property type="term" value="F:endonuclease activity"/>
    <property type="evidence" value="ECO:0007669"/>
    <property type="project" value="UniProtKB-KW"/>
</dbReference>
<proteinExistence type="predicted"/>
<feature type="domain" description="HhH-GPD" evidence="5">
    <location>
        <begin position="43"/>
        <end position="201"/>
    </location>
</feature>
<keyword evidence="6" id="KW-0378">Hydrolase</keyword>
<organism evidence="6 7">
    <name type="scientific">Schleiferilactobacillus harbinensis</name>
    <dbReference type="NCBI Taxonomy" id="304207"/>
    <lineage>
        <taxon>Bacteria</taxon>
        <taxon>Bacillati</taxon>
        <taxon>Bacillota</taxon>
        <taxon>Bacilli</taxon>
        <taxon>Lactobacillales</taxon>
        <taxon>Lactobacillaceae</taxon>
        <taxon>Schleiferilactobacillus</taxon>
    </lineage>
</organism>
<reference evidence="6 7" key="1">
    <citation type="submission" date="2019-10" db="EMBL/GenBank/DDBJ databases">
        <title>The completed genome of Lactobacillus harbinensis M1.</title>
        <authorList>
            <person name="Zheng Y."/>
        </authorList>
    </citation>
    <scope>NUCLEOTIDE SEQUENCE [LARGE SCALE GENOMIC DNA]</scope>
    <source>
        <strain evidence="6 7">M1</strain>
    </source>
</reference>
<dbReference type="Proteomes" id="UP000326779">
    <property type="component" value="Chromosome"/>
</dbReference>
<evidence type="ECO:0000256" key="3">
    <source>
        <dbReference type="ARBA" id="ARBA00023004"/>
    </source>
</evidence>
<dbReference type="InterPro" id="IPR011257">
    <property type="entry name" value="DNA_glycosylase"/>
</dbReference>
<dbReference type="GO" id="GO:0046872">
    <property type="term" value="F:metal ion binding"/>
    <property type="evidence" value="ECO:0007669"/>
    <property type="project" value="UniProtKB-KW"/>
</dbReference>
<keyword evidence="6" id="KW-0255">Endonuclease</keyword>
<dbReference type="Pfam" id="PF00730">
    <property type="entry name" value="HhH-GPD"/>
    <property type="match status" value="1"/>
</dbReference>
<evidence type="ECO:0000256" key="2">
    <source>
        <dbReference type="ARBA" id="ARBA00022723"/>
    </source>
</evidence>
<keyword evidence="4" id="KW-0411">Iron-sulfur</keyword>
<keyword evidence="1" id="KW-0004">4Fe-4S</keyword>
<keyword evidence="3" id="KW-0408">Iron</keyword>
<evidence type="ECO:0000256" key="4">
    <source>
        <dbReference type="ARBA" id="ARBA00023014"/>
    </source>
</evidence>
<evidence type="ECO:0000313" key="7">
    <source>
        <dbReference type="Proteomes" id="UP000326779"/>
    </source>
</evidence>
<keyword evidence="2" id="KW-0479">Metal-binding</keyword>
<dbReference type="GO" id="GO:0051539">
    <property type="term" value="F:4 iron, 4 sulfur cluster binding"/>
    <property type="evidence" value="ECO:0007669"/>
    <property type="project" value="UniProtKB-KW"/>
</dbReference>
<dbReference type="PANTHER" id="PTHR10359">
    <property type="entry name" value="A/G-SPECIFIC ADENINE GLYCOSYLASE/ENDONUCLEASE III"/>
    <property type="match status" value="1"/>
</dbReference>
<dbReference type="InterPro" id="IPR003265">
    <property type="entry name" value="HhH-GPD_domain"/>
</dbReference>
<dbReference type="SUPFAM" id="SSF48150">
    <property type="entry name" value="DNA-glycosylase"/>
    <property type="match status" value="1"/>
</dbReference>
<gene>
    <name evidence="6" type="ORF">D1010_05530</name>
</gene>
<sequence length="223" mass="25536">MLYEGSDPPVQLTQLYNLLYDTYGDQGWWPGRSDWEILFGSVLIQNTNWPNVDQAIAALTQATGMIPHQMRTLSTDQLQDLIRPAGFFTRKAQTIQNLLTWLAAANDDLARLRRTPPQRLRTSLVALSGIGDETADDILLYVLSVPTVIIDKYTRRFFNRFEITLPASYLAAQKAVADQLPNFTLRGLQNFHALIVAVEKEKYTKSQWQDLPMSQYRLEWNQS</sequence>
<dbReference type="Gene3D" id="1.10.1670.10">
    <property type="entry name" value="Helix-hairpin-Helix base-excision DNA repair enzymes (C-terminal)"/>
    <property type="match status" value="1"/>
</dbReference>
<dbReference type="AlphaFoldDB" id="A0A5P8M3C2"/>
<dbReference type="Gene3D" id="1.10.340.30">
    <property type="entry name" value="Hypothetical protein, domain 2"/>
    <property type="match status" value="1"/>
</dbReference>